<name>A0ACC0KTN6_CHOFU</name>
<protein>
    <submittedName>
        <fullName evidence="1">Uncharacterized protein</fullName>
    </submittedName>
</protein>
<keyword evidence="2" id="KW-1185">Reference proteome</keyword>
<sequence length="748" mass="89887">MEEKSFLWTAELTKKMLQLRFQNNWLFKKKKQPWTEFRNILLENGYPEAMTLNHVRKKWSYTYDCYKIAKKTKNKNWRYYKIFEKHFGKSTILDKYESWNDKWRLKLVVCITEAKEIKVDHQYFWKEVEKALRSQDLPSICCIQDIKGLWQHIITTFNRKYRQKTKKDIDPSWPLYDAMVDYYQRFDPEYLVKLETETPVEFFSRQRKSSNKYIKKQNNSTENMGDEFQWSKDITETFIQIRLQNDWLFRERKWAWNDLLNIMKQEYGFPETLNGREICRKWAATFGEYQKAKATNNKSWIYYTLFELYLGEERLSLNPLLGWQEEWVLNLISARTEMDYLFKFSLRDQIGAWREVEKKLRSIGIPIDHSLLDLEDIWTHLLKTFRWKRKFAEKGMLSEHWAYYDAMAHYNEIKNKPKIKEQKEDLDGYDHVEQDDDFEDDIKLFDLKQKLRPKAECLHQCRSCFGEDACVDVYEQTDEEGVELAAKLRVIGGIEIDKADNLPSQICLNCLRDLEHAYKFRRKCQDVDKQFRSTKSIKIETTTEDNGHDHDNENIHDKGDLDELDAHFDVDFVSDSEMKQEKRLAKKESKKILVRKKKKMRKLRYDYWKVCEVCGKHTRNLRSHLDMHSTGKGYSCDVCDKKFKFKSGLVIHKAVHDPTPKKTCEVCGKTFHILAQYRRHFVHHANQRNHECETCGKRFNTSEILTVHKRTHTDERPFSCSLCWKTFRTSGCVSRHKRIVHTKAVKSQ</sequence>
<comment type="caution">
    <text evidence="1">The sequence shown here is derived from an EMBL/GenBank/DDBJ whole genome shotgun (WGS) entry which is preliminary data.</text>
</comment>
<reference evidence="1 2" key="1">
    <citation type="journal article" date="2022" name="Genome Biol. Evol.">
        <title>The Spruce Budworm Genome: Reconstructing the Evolutionary History of Antifreeze Proteins.</title>
        <authorList>
            <person name="Beliveau C."/>
            <person name="Gagne P."/>
            <person name="Picq S."/>
            <person name="Vernygora O."/>
            <person name="Keeling C.I."/>
            <person name="Pinkney K."/>
            <person name="Doucet D."/>
            <person name="Wen F."/>
            <person name="Johnston J.S."/>
            <person name="Maaroufi H."/>
            <person name="Boyle B."/>
            <person name="Laroche J."/>
            <person name="Dewar K."/>
            <person name="Juretic N."/>
            <person name="Blackburn G."/>
            <person name="Nisole A."/>
            <person name="Brunet B."/>
            <person name="Brandao M."/>
            <person name="Lumley L."/>
            <person name="Duan J."/>
            <person name="Quan G."/>
            <person name="Lucarotti C.J."/>
            <person name="Roe A.D."/>
            <person name="Sperling F.A.H."/>
            <person name="Levesque R.C."/>
            <person name="Cusson M."/>
        </authorList>
    </citation>
    <scope>NUCLEOTIDE SEQUENCE [LARGE SCALE GENOMIC DNA]</scope>
    <source>
        <strain evidence="1">Glfc:IPQL:Cfum</strain>
    </source>
</reference>
<gene>
    <name evidence="1" type="ORF">MSG28_013354</name>
</gene>
<accession>A0ACC0KTN6</accession>
<proteinExistence type="predicted"/>
<organism evidence="1 2">
    <name type="scientific">Choristoneura fumiferana</name>
    <name type="common">Spruce budworm moth</name>
    <name type="synonym">Archips fumiferana</name>
    <dbReference type="NCBI Taxonomy" id="7141"/>
    <lineage>
        <taxon>Eukaryota</taxon>
        <taxon>Metazoa</taxon>
        <taxon>Ecdysozoa</taxon>
        <taxon>Arthropoda</taxon>
        <taxon>Hexapoda</taxon>
        <taxon>Insecta</taxon>
        <taxon>Pterygota</taxon>
        <taxon>Neoptera</taxon>
        <taxon>Endopterygota</taxon>
        <taxon>Lepidoptera</taxon>
        <taxon>Glossata</taxon>
        <taxon>Ditrysia</taxon>
        <taxon>Tortricoidea</taxon>
        <taxon>Tortricidae</taxon>
        <taxon>Tortricinae</taxon>
        <taxon>Choristoneura</taxon>
    </lineage>
</organism>
<evidence type="ECO:0000313" key="1">
    <source>
        <dbReference type="EMBL" id="KAI8439640.1"/>
    </source>
</evidence>
<dbReference type="EMBL" id="CM046123">
    <property type="protein sequence ID" value="KAI8439640.1"/>
    <property type="molecule type" value="Genomic_DNA"/>
</dbReference>
<evidence type="ECO:0000313" key="2">
    <source>
        <dbReference type="Proteomes" id="UP001064048"/>
    </source>
</evidence>
<dbReference type="Proteomes" id="UP001064048">
    <property type="component" value="Chromosome 23"/>
</dbReference>